<feature type="signal peptide" evidence="2">
    <location>
        <begin position="1"/>
        <end position="19"/>
    </location>
</feature>
<protein>
    <submittedName>
        <fullName evidence="3">Tetratricopeptide repeat protein</fullName>
    </submittedName>
</protein>
<dbReference type="RefSeq" id="WP_345166217.1">
    <property type="nucleotide sequence ID" value="NZ_BAABGX010000002.1"/>
</dbReference>
<dbReference type="Gene3D" id="1.25.40.10">
    <property type="entry name" value="Tetratricopeptide repeat domain"/>
    <property type="match status" value="4"/>
</dbReference>
<feature type="repeat" description="TPR" evidence="1">
    <location>
        <begin position="123"/>
        <end position="156"/>
    </location>
</feature>
<comment type="caution">
    <text evidence="3">The sequence shown here is derived from an EMBL/GenBank/DDBJ whole genome shotgun (WGS) entry which is preliminary data.</text>
</comment>
<evidence type="ECO:0000256" key="2">
    <source>
        <dbReference type="SAM" id="SignalP"/>
    </source>
</evidence>
<dbReference type="Proteomes" id="UP001501844">
    <property type="component" value="Unassembled WGS sequence"/>
</dbReference>
<dbReference type="EMBL" id="BAABGX010000002">
    <property type="protein sequence ID" value="GAA4307495.1"/>
    <property type="molecule type" value="Genomic_DNA"/>
</dbReference>
<proteinExistence type="predicted"/>
<keyword evidence="2" id="KW-0732">Signal</keyword>
<feature type="chain" id="PRO_5045080305" evidence="2">
    <location>
        <begin position="20"/>
        <end position="586"/>
    </location>
</feature>
<dbReference type="SUPFAM" id="SSF48452">
    <property type="entry name" value="TPR-like"/>
    <property type="match status" value="2"/>
</dbReference>
<dbReference type="Pfam" id="PF14559">
    <property type="entry name" value="TPR_19"/>
    <property type="match status" value="1"/>
</dbReference>
<dbReference type="PANTHER" id="PTHR12558">
    <property type="entry name" value="CELL DIVISION CYCLE 16,23,27"/>
    <property type="match status" value="1"/>
</dbReference>
<evidence type="ECO:0000313" key="3">
    <source>
        <dbReference type="EMBL" id="GAA4307495.1"/>
    </source>
</evidence>
<keyword evidence="4" id="KW-1185">Reference proteome</keyword>
<keyword evidence="1" id="KW-0802">TPR repeat</keyword>
<dbReference type="PROSITE" id="PS50005">
    <property type="entry name" value="TPR"/>
    <property type="match status" value="4"/>
</dbReference>
<feature type="repeat" description="TPR" evidence="1">
    <location>
        <begin position="331"/>
        <end position="364"/>
    </location>
</feature>
<name>A0ABP8FNC0_9BACT</name>
<sequence>MLKRGLTLVAALCGLVVTAESGYAQSDRKKQKEGAVEATSPVALPALSVQEGQLSESYFLEGMKYFVLEEYAKALDRFQRAYAISPSNAAVNYKIAETSLLLGSARGALPFAKAALELAPTNPYYHLLLGQIYTNQQQVDEAIKVFARLTQELPNTEQYLFNLTDLYLSKGRLDEALKTLAQIEVKYGYIEEVSFKKQQIYLKQNNLAQALKEGENLIAANPEEVRYVLAQAEMLAANKRFPEATAMAERALKVAPDNAYGRLMLADLLRQQGKVAEGEAQLELAFGNAGLDIDTKVKILVDYIRRLPDEKVAAQAIKLAELTTKSHPREAKAFAVAGDIYANSNRKQAARDNYLKAVKLDPGHYKIWQQIVLLDGEMNQTDSLIIHSEQALEFFPNQAMFWFYNGTAHLINKNYPKATKSLEYGRRLSVGNPELLLQFNMQLGDAYNAAEQYELSDQAFETVLAMDPNNPHALNNYSYFLSVRGQNLAKAKMMSSVLVSQFPDNATYLDTYAWVLYKMKDFQEAKRILEKAVSLSSDATIIEHYGDVLYQLGQREQALKQWVKANQVGGASQVISKKIKDKKLYE</sequence>
<evidence type="ECO:0000313" key="4">
    <source>
        <dbReference type="Proteomes" id="UP001501844"/>
    </source>
</evidence>
<gene>
    <name evidence="3" type="ORF">GCM10023183_23430</name>
</gene>
<reference evidence="4" key="1">
    <citation type="journal article" date="2019" name="Int. J. Syst. Evol. Microbiol.">
        <title>The Global Catalogue of Microorganisms (GCM) 10K type strain sequencing project: providing services to taxonomists for standard genome sequencing and annotation.</title>
        <authorList>
            <consortium name="The Broad Institute Genomics Platform"/>
            <consortium name="The Broad Institute Genome Sequencing Center for Infectious Disease"/>
            <person name="Wu L."/>
            <person name="Ma J."/>
        </authorList>
    </citation>
    <scope>NUCLEOTIDE SEQUENCE [LARGE SCALE GENOMIC DNA]</scope>
    <source>
        <strain evidence="4">JCM 17917</strain>
    </source>
</reference>
<dbReference type="Pfam" id="PF13181">
    <property type="entry name" value="TPR_8"/>
    <property type="match status" value="3"/>
</dbReference>
<feature type="repeat" description="TPR" evidence="1">
    <location>
        <begin position="55"/>
        <end position="88"/>
    </location>
</feature>
<evidence type="ECO:0000256" key="1">
    <source>
        <dbReference type="PROSITE-ProRule" id="PRU00339"/>
    </source>
</evidence>
<dbReference type="InterPro" id="IPR011990">
    <property type="entry name" value="TPR-like_helical_dom_sf"/>
</dbReference>
<dbReference type="PANTHER" id="PTHR12558:SF13">
    <property type="entry name" value="CELL DIVISION CYCLE PROTEIN 27 HOMOLOG"/>
    <property type="match status" value="1"/>
</dbReference>
<organism evidence="3 4">
    <name type="scientific">Nibribacter koreensis</name>
    <dbReference type="NCBI Taxonomy" id="1084519"/>
    <lineage>
        <taxon>Bacteria</taxon>
        <taxon>Pseudomonadati</taxon>
        <taxon>Bacteroidota</taxon>
        <taxon>Cytophagia</taxon>
        <taxon>Cytophagales</taxon>
        <taxon>Hymenobacteraceae</taxon>
        <taxon>Nibribacter</taxon>
    </lineage>
</organism>
<dbReference type="SMART" id="SM00028">
    <property type="entry name" value="TPR"/>
    <property type="match status" value="10"/>
</dbReference>
<feature type="repeat" description="TPR" evidence="1">
    <location>
        <begin position="437"/>
        <end position="470"/>
    </location>
</feature>
<dbReference type="InterPro" id="IPR019734">
    <property type="entry name" value="TPR_rpt"/>
</dbReference>
<dbReference type="Pfam" id="PF13432">
    <property type="entry name" value="TPR_16"/>
    <property type="match status" value="1"/>
</dbReference>
<accession>A0ABP8FNC0</accession>